<dbReference type="Pfam" id="PF15964">
    <property type="entry name" value="CCCAP"/>
    <property type="match status" value="1"/>
</dbReference>
<feature type="coiled-coil region" evidence="1">
    <location>
        <begin position="433"/>
        <end position="676"/>
    </location>
</feature>
<dbReference type="GO" id="GO:0005813">
    <property type="term" value="C:centrosome"/>
    <property type="evidence" value="ECO:0007669"/>
    <property type="project" value="InterPro"/>
</dbReference>
<feature type="coiled-coil region" evidence="1">
    <location>
        <begin position="211"/>
        <end position="238"/>
    </location>
</feature>
<sequence>MYAYEDQHDSAESYQRSIRERANVSLHELENLLIGSPESQAGHASQTSKAKSQLHATVNPRNLKWYEESARPRKYRDAASQLQTMLSQESLSMGQSRGTRGQPGVPSLEEAATILHSQSVYMQQLESENMYIKDELSQMRAKLSELIEENKRLHEELKTSVLHEILGENIEGEKDENFFLTDDSSHIFHSRELKHLQVELERLSSLHSARVSRLEAQLEHARSEVQKYEQMVEDLRNQLRMQDVVPTRESGLMTGDLVSDKQRNFLHIKIDSLTKERDELMDHVTSLKSRLQEMAHREEDAYQQMKKGIEMVEQAQLEQTQALVEKEQTKEELHHMKERFDSHILDTQMKLQEERESVRKESHMMIEQINTKLKEMTEQYAAASAQMDKMAREKIAMINEMDEMKLQLRRFDKEASMAADTYRTESTNASIQKSYANQEVTRLRRDLDIAKREKDETVTKQKLEVEDLSRRLKKAERELLNSKEECIHLTTNNQALERELHLAKLARDSVERGRNEDLKAMTKRCQNREEELNSFIEDIEDKHGQTRSEMDTMLKKQNRLIGKLRDECKRQAGQIEKLTKRNRNECGQLRKQNEELRMRLERAVARLNDLDNQADQHGRVHEKMKERLKMMDDHAQHQSQQILDLLARLSALTRDRQLLSREVEFLRKQITRTEEEDLQRFFSSNRALVDDIIKNVNAEEREQKDTYITVPKSNVEINDLVDS</sequence>
<dbReference type="GO" id="GO:0007098">
    <property type="term" value="P:centrosome cycle"/>
    <property type="evidence" value="ECO:0007669"/>
    <property type="project" value="InterPro"/>
</dbReference>
<feature type="coiled-coil region" evidence="1">
    <location>
        <begin position="122"/>
        <end position="156"/>
    </location>
</feature>
<evidence type="ECO:0000313" key="2">
    <source>
        <dbReference type="EMBL" id="KAK3094095.1"/>
    </source>
</evidence>
<dbReference type="Proteomes" id="UP001186944">
    <property type="component" value="Unassembled WGS sequence"/>
</dbReference>
<evidence type="ECO:0000313" key="3">
    <source>
        <dbReference type="Proteomes" id="UP001186944"/>
    </source>
</evidence>
<reference evidence="2" key="1">
    <citation type="submission" date="2019-08" db="EMBL/GenBank/DDBJ databases">
        <title>The improved chromosome-level genome for the pearl oyster Pinctada fucata martensii using PacBio sequencing and Hi-C.</title>
        <authorList>
            <person name="Zheng Z."/>
        </authorList>
    </citation>
    <scope>NUCLEOTIDE SEQUENCE</scope>
    <source>
        <strain evidence="2">ZZ-2019</strain>
        <tissue evidence="2">Adductor muscle</tissue>
    </source>
</reference>
<dbReference type="PANTHER" id="PTHR34343">
    <property type="entry name" value="SEROLOGICALLY DEFINED COLON CANCER ANTIGEN 8"/>
    <property type="match status" value="1"/>
</dbReference>
<feature type="coiled-coil region" evidence="1">
    <location>
        <begin position="366"/>
        <end position="407"/>
    </location>
</feature>
<dbReference type="AlphaFoldDB" id="A0AA88YCY7"/>
<accession>A0AA88YCY7</accession>
<keyword evidence="3" id="KW-1185">Reference proteome</keyword>
<gene>
    <name evidence="2" type="ORF">FSP39_024078</name>
</gene>
<proteinExistence type="predicted"/>
<feature type="coiled-coil region" evidence="1">
    <location>
        <begin position="270"/>
        <end position="332"/>
    </location>
</feature>
<protein>
    <submittedName>
        <fullName evidence="2">Uncharacterized protein</fullName>
    </submittedName>
</protein>
<evidence type="ECO:0000256" key="1">
    <source>
        <dbReference type="SAM" id="Coils"/>
    </source>
</evidence>
<name>A0AA88YCY7_PINIB</name>
<dbReference type="PANTHER" id="PTHR34343:SF1">
    <property type="entry name" value="SEROLOGICALLY DEFINED COLON CANCER ANTIGEN 8"/>
    <property type="match status" value="1"/>
</dbReference>
<dbReference type="GO" id="GO:0001764">
    <property type="term" value="P:neuron migration"/>
    <property type="evidence" value="ECO:0007669"/>
    <property type="project" value="TreeGrafter"/>
</dbReference>
<dbReference type="GO" id="GO:0035148">
    <property type="term" value="P:tube formation"/>
    <property type="evidence" value="ECO:0007669"/>
    <property type="project" value="TreeGrafter"/>
</dbReference>
<comment type="caution">
    <text evidence="2">The sequence shown here is derived from an EMBL/GenBank/DDBJ whole genome shotgun (WGS) entry which is preliminary data.</text>
</comment>
<dbReference type="EMBL" id="VSWD01000009">
    <property type="protein sequence ID" value="KAK3094095.1"/>
    <property type="molecule type" value="Genomic_DNA"/>
</dbReference>
<dbReference type="GO" id="GO:0030010">
    <property type="term" value="P:establishment of cell polarity"/>
    <property type="evidence" value="ECO:0007669"/>
    <property type="project" value="TreeGrafter"/>
</dbReference>
<dbReference type="GO" id="GO:0005814">
    <property type="term" value="C:centriole"/>
    <property type="evidence" value="ECO:0007669"/>
    <property type="project" value="TreeGrafter"/>
</dbReference>
<keyword evidence="1" id="KW-0175">Coiled coil</keyword>
<dbReference type="InterPro" id="IPR031887">
    <property type="entry name" value="SDCCAG8"/>
</dbReference>
<organism evidence="2 3">
    <name type="scientific">Pinctada imbricata</name>
    <name type="common">Atlantic pearl-oyster</name>
    <name type="synonym">Pinctada martensii</name>
    <dbReference type="NCBI Taxonomy" id="66713"/>
    <lineage>
        <taxon>Eukaryota</taxon>
        <taxon>Metazoa</taxon>
        <taxon>Spiralia</taxon>
        <taxon>Lophotrochozoa</taxon>
        <taxon>Mollusca</taxon>
        <taxon>Bivalvia</taxon>
        <taxon>Autobranchia</taxon>
        <taxon>Pteriomorphia</taxon>
        <taxon>Pterioida</taxon>
        <taxon>Pterioidea</taxon>
        <taxon>Pteriidae</taxon>
        <taxon>Pinctada</taxon>
    </lineage>
</organism>